<feature type="domain" description="AAA+ ATPase" evidence="3">
    <location>
        <begin position="42"/>
        <end position="195"/>
    </location>
</feature>
<dbReference type="InterPro" id="IPR002477">
    <property type="entry name" value="Peptidoglycan-bd-like"/>
</dbReference>
<dbReference type="InterPro" id="IPR049945">
    <property type="entry name" value="AAA_22"/>
</dbReference>
<dbReference type="InterPro" id="IPR052026">
    <property type="entry name" value="ExeA_AAA_ATPase_DNA-bind"/>
</dbReference>
<name>A0A1M6BVV8_9BACT</name>
<reference evidence="5" key="1">
    <citation type="submission" date="2016-11" db="EMBL/GenBank/DDBJ databases">
        <authorList>
            <person name="Varghese N."/>
            <person name="Submissions S."/>
        </authorList>
    </citation>
    <scope>NUCLEOTIDE SEQUENCE [LARGE SCALE GENOMIC DNA]</scope>
    <source>
        <strain evidence="5">DSM 16219</strain>
    </source>
</reference>
<dbReference type="GO" id="GO:0016887">
    <property type="term" value="F:ATP hydrolysis activity"/>
    <property type="evidence" value="ECO:0007669"/>
    <property type="project" value="InterPro"/>
</dbReference>
<dbReference type="Pfam" id="PF01471">
    <property type="entry name" value="PG_binding_1"/>
    <property type="match status" value="1"/>
</dbReference>
<dbReference type="PANTHER" id="PTHR35894">
    <property type="entry name" value="GENERAL SECRETION PATHWAY PROTEIN A-RELATED"/>
    <property type="match status" value="1"/>
</dbReference>
<evidence type="ECO:0000313" key="4">
    <source>
        <dbReference type="EMBL" id="SHI52753.1"/>
    </source>
</evidence>
<dbReference type="OrthoDB" id="9779230at2"/>
<dbReference type="AlphaFoldDB" id="A0A1M6BVV8"/>
<feature type="compositionally biased region" description="Low complexity" evidence="1">
    <location>
        <begin position="344"/>
        <end position="371"/>
    </location>
</feature>
<dbReference type="Gene3D" id="1.10.101.10">
    <property type="entry name" value="PGBD-like superfamily/PGBD"/>
    <property type="match status" value="1"/>
</dbReference>
<evidence type="ECO:0000256" key="1">
    <source>
        <dbReference type="SAM" id="MobiDB-lite"/>
    </source>
</evidence>
<dbReference type="InterPro" id="IPR027417">
    <property type="entry name" value="P-loop_NTPase"/>
</dbReference>
<dbReference type="SMART" id="SM00382">
    <property type="entry name" value="AAA"/>
    <property type="match status" value="1"/>
</dbReference>
<keyword evidence="2" id="KW-0472">Membrane</keyword>
<gene>
    <name evidence="4" type="ORF">SAMN02745216_00082</name>
</gene>
<dbReference type="PANTHER" id="PTHR35894:SF1">
    <property type="entry name" value="PHOSPHORIBULOKINASE _ URIDINE KINASE FAMILY"/>
    <property type="match status" value="1"/>
</dbReference>
<dbReference type="InterPro" id="IPR036366">
    <property type="entry name" value="PGBDSf"/>
</dbReference>
<dbReference type="SUPFAM" id="SSF47090">
    <property type="entry name" value="PGBD-like"/>
    <property type="match status" value="1"/>
</dbReference>
<dbReference type="InterPro" id="IPR036365">
    <property type="entry name" value="PGBD-like_sf"/>
</dbReference>
<evidence type="ECO:0000256" key="2">
    <source>
        <dbReference type="SAM" id="Phobius"/>
    </source>
</evidence>
<feature type="region of interest" description="Disordered" evidence="1">
    <location>
        <begin position="341"/>
        <end position="426"/>
    </location>
</feature>
<protein>
    <submittedName>
        <fullName evidence="4">General secretion pathway protein A</fullName>
    </submittedName>
</protein>
<organism evidence="4 5">
    <name type="scientific">Desulfatibacillum alkenivorans DSM 16219</name>
    <dbReference type="NCBI Taxonomy" id="1121393"/>
    <lineage>
        <taxon>Bacteria</taxon>
        <taxon>Pseudomonadati</taxon>
        <taxon>Thermodesulfobacteriota</taxon>
        <taxon>Desulfobacteria</taxon>
        <taxon>Desulfobacterales</taxon>
        <taxon>Desulfatibacillaceae</taxon>
        <taxon>Desulfatibacillum</taxon>
    </lineage>
</organism>
<dbReference type="EMBL" id="FQZU01000001">
    <property type="protein sequence ID" value="SHI52753.1"/>
    <property type="molecule type" value="Genomic_DNA"/>
</dbReference>
<keyword evidence="2" id="KW-0812">Transmembrane</keyword>
<keyword evidence="2" id="KW-1133">Transmembrane helix</keyword>
<accession>A0A1M6BVV8</accession>
<dbReference type="Pfam" id="PF13401">
    <property type="entry name" value="AAA_22"/>
    <property type="match status" value="1"/>
</dbReference>
<evidence type="ECO:0000259" key="3">
    <source>
        <dbReference type="SMART" id="SM00382"/>
    </source>
</evidence>
<dbReference type="Gene3D" id="3.40.50.300">
    <property type="entry name" value="P-loop containing nucleotide triphosphate hydrolases"/>
    <property type="match status" value="1"/>
</dbReference>
<dbReference type="SUPFAM" id="SSF52540">
    <property type="entry name" value="P-loop containing nucleoside triphosphate hydrolases"/>
    <property type="match status" value="1"/>
</dbReference>
<feature type="compositionally biased region" description="Basic and acidic residues" evidence="1">
    <location>
        <begin position="417"/>
        <end position="426"/>
    </location>
</feature>
<dbReference type="Proteomes" id="UP000183994">
    <property type="component" value="Unassembled WGS sequence"/>
</dbReference>
<dbReference type="STRING" id="1121393.SAMN02745216_00082"/>
<keyword evidence="5" id="KW-1185">Reference proteome</keyword>
<sequence>MYYEHFGLKENPFHTTPDPRYLYLSRGHQEAMDHLVYGITQRKGFVMITGGVGTGKTTLLRSLLSDLDQNVKTALVINPFLTADDLLPTICDEFGIDAPETRGKKGYLDAINAFLLDSFSSGRNVVLLLDEAQNLSRDVLEQVRILSNLETDKEKLLQIVLVGQEELVHVLSMNELRQLNERIVVRYSLDALDFEDVKAYIQHRMMVAGCKGRIPFTNGAYKALYASCRGIPRRINAVCDRSLLAAYSRNLKQIDKDLILQAAKEVTGHTPAAMPEKKASWAYVSLMAVFAAAAVLGVAYGFWQGQNNTAEVQPEAQTQVAAPAPPTVEAPKALEAPAPQAPKAPRLAAPGTAAPPAAPAEPVVESPAEPESMAVTEALAPVAEPKENKEAPPPAQEAPMVEASEPEPPAAQPVVQMEEKTPEPEPVRTVGAWALDTETSLAKLFSLYESNAGIKALYGDEQAGIVSFRARAEVVKFFQRPFRASLKGLEDSQGGHAVVVGSFSGGFVVSDAAGNPVEVSLDDFEKRFSGGLVWLIPEKLWINRIGLGDKGPLVNWIQDVLIHGGYSLSKDGVYGPRTSQAIKSFQTDFGIRADGVAGPTTIGLMYQLAQHLPELSD</sequence>
<feature type="transmembrane region" description="Helical" evidence="2">
    <location>
        <begin position="281"/>
        <end position="303"/>
    </location>
</feature>
<dbReference type="RefSeq" id="WP_073471811.1">
    <property type="nucleotide sequence ID" value="NZ_FQZU01000001.1"/>
</dbReference>
<proteinExistence type="predicted"/>
<dbReference type="InterPro" id="IPR003593">
    <property type="entry name" value="AAA+_ATPase"/>
</dbReference>
<evidence type="ECO:0000313" key="5">
    <source>
        <dbReference type="Proteomes" id="UP000183994"/>
    </source>
</evidence>